<sequence length="71" mass="7646">MKTNMGPQDKTIRIIIALIIAVLFFTKVITGTLAIVLLVVAGIFILTSLIGYCPIYSIFGISTCKKKAAQS</sequence>
<accession>A0ABW3RNL3</accession>
<proteinExistence type="predicted"/>
<dbReference type="Pfam" id="PF11127">
    <property type="entry name" value="YgaP-like_TM"/>
    <property type="match status" value="1"/>
</dbReference>
<evidence type="ECO:0000313" key="4">
    <source>
        <dbReference type="Proteomes" id="UP001597205"/>
    </source>
</evidence>
<feature type="domain" description="Inner membrane protein YgaP-like transmembrane" evidence="2">
    <location>
        <begin position="1"/>
        <end position="67"/>
    </location>
</feature>
<feature type="transmembrane region" description="Helical" evidence="1">
    <location>
        <begin position="35"/>
        <end position="59"/>
    </location>
</feature>
<keyword evidence="1" id="KW-0472">Membrane</keyword>
<dbReference type="Proteomes" id="UP001597205">
    <property type="component" value="Unassembled WGS sequence"/>
</dbReference>
<name>A0ABW3RNL3_9SPHI</name>
<keyword evidence="4" id="KW-1185">Reference proteome</keyword>
<dbReference type="InterPro" id="IPR021309">
    <property type="entry name" value="YgaP-like_TM"/>
</dbReference>
<evidence type="ECO:0000256" key="1">
    <source>
        <dbReference type="SAM" id="Phobius"/>
    </source>
</evidence>
<keyword evidence="1" id="KW-1133">Transmembrane helix</keyword>
<keyword evidence="1" id="KW-0812">Transmembrane</keyword>
<dbReference type="RefSeq" id="WP_380897740.1">
    <property type="nucleotide sequence ID" value="NZ_JBHTKY010000024.1"/>
</dbReference>
<dbReference type="EMBL" id="JBHTKY010000024">
    <property type="protein sequence ID" value="MFD1166808.1"/>
    <property type="molecule type" value="Genomic_DNA"/>
</dbReference>
<protein>
    <submittedName>
        <fullName evidence="3">DUF2892 domain-containing protein</fullName>
    </submittedName>
</protein>
<organism evidence="3 4">
    <name type="scientific">Sphingobacterium daejeonense</name>
    <dbReference type="NCBI Taxonomy" id="371142"/>
    <lineage>
        <taxon>Bacteria</taxon>
        <taxon>Pseudomonadati</taxon>
        <taxon>Bacteroidota</taxon>
        <taxon>Sphingobacteriia</taxon>
        <taxon>Sphingobacteriales</taxon>
        <taxon>Sphingobacteriaceae</taxon>
        <taxon>Sphingobacterium</taxon>
    </lineage>
</organism>
<evidence type="ECO:0000259" key="2">
    <source>
        <dbReference type="Pfam" id="PF11127"/>
    </source>
</evidence>
<gene>
    <name evidence="3" type="ORF">ACFQ2C_14455</name>
</gene>
<feature type="transmembrane region" description="Helical" evidence="1">
    <location>
        <begin position="12"/>
        <end position="29"/>
    </location>
</feature>
<comment type="caution">
    <text evidence="3">The sequence shown here is derived from an EMBL/GenBank/DDBJ whole genome shotgun (WGS) entry which is preliminary data.</text>
</comment>
<reference evidence="4" key="1">
    <citation type="journal article" date="2019" name="Int. J. Syst. Evol. Microbiol.">
        <title>The Global Catalogue of Microorganisms (GCM) 10K type strain sequencing project: providing services to taxonomists for standard genome sequencing and annotation.</title>
        <authorList>
            <consortium name="The Broad Institute Genomics Platform"/>
            <consortium name="The Broad Institute Genome Sequencing Center for Infectious Disease"/>
            <person name="Wu L."/>
            <person name="Ma J."/>
        </authorList>
    </citation>
    <scope>NUCLEOTIDE SEQUENCE [LARGE SCALE GENOMIC DNA]</scope>
    <source>
        <strain evidence="4">CCUG 52468</strain>
    </source>
</reference>
<evidence type="ECO:0000313" key="3">
    <source>
        <dbReference type="EMBL" id="MFD1166808.1"/>
    </source>
</evidence>